<name>A0A8T1MV36_CLOSI</name>
<organism evidence="2 3">
    <name type="scientific">Clonorchis sinensis</name>
    <name type="common">Chinese liver fluke</name>
    <dbReference type="NCBI Taxonomy" id="79923"/>
    <lineage>
        <taxon>Eukaryota</taxon>
        <taxon>Metazoa</taxon>
        <taxon>Spiralia</taxon>
        <taxon>Lophotrochozoa</taxon>
        <taxon>Platyhelminthes</taxon>
        <taxon>Trematoda</taxon>
        <taxon>Digenea</taxon>
        <taxon>Opisthorchiida</taxon>
        <taxon>Opisthorchiata</taxon>
        <taxon>Opisthorchiidae</taxon>
        <taxon>Clonorchis</taxon>
    </lineage>
</organism>
<gene>
    <name evidence="2" type="ORF">CSKR_202302</name>
</gene>
<protein>
    <submittedName>
        <fullName evidence="2">Uncharacterized protein</fullName>
    </submittedName>
</protein>
<accession>A0A8T1MV36</accession>
<evidence type="ECO:0000256" key="1">
    <source>
        <dbReference type="SAM" id="MobiDB-lite"/>
    </source>
</evidence>
<dbReference type="EMBL" id="NIRI02000013">
    <property type="protein sequence ID" value="KAG5452788.1"/>
    <property type="molecule type" value="Genomic_DNA"/>
</dbReference>
<proteinExistence type="predicted"/>
<feature type="region of interest" description="Disordered" evidence="1">
    <location>
        <begin position="55"/>
        <end position="101"/>
    </location>
</feature>
<evidence type="ECO:0000313" key="3">
    <source>
        <dbReference type="Proteomes" id="UP000286415"/>
    </source>
</evidence>
<reference evidence="2 3" key="2">
    <citation type="journal article" date="2021" name="Genomics">
        <title>High-quality reference genome for Clonorchis sinensis.</title>
        <authorList>
            <person name="Young N.D."/>
            <person name="Stroehlein A.J."/>
            <person name="Kinkar L."/>
            <person name="Wang T."/>
            <person name="Sohn W.M."/>
            <person name="Chang B.C.H."/>
            <person name="Kaur P."/>
            <person name="Weisz D."/>
            <person name="Dudchenko O."/>
            <person name="Aiden E.L."/>
            <person name="Korhonen P.K."/>
            <person name="Gasser R.B."/>
        </authorList>
    </citation>
    <scope>NUCLEOTIDE SEQUENCE [LARGE SCALE GENOMIC DNA]</scope>
    <source>
        <strain evidence="2">Cs-k2</strain>
    </source>
</reference>
<evidence type="ECO:0000313" key="2">
    <source>
        <dbReference type="EMBL" id="KAG5452788.1"/>
    </source>
</evidence>
<sequence>MVPLNSQCYMLTPSTGTTPVNSALSCFIALQDLEPSTAPTNRLSALPHMATPNISISPAELSPGPKATNEARLQTRAMTSPVADSTRSRRRPPDLLSLRVPPPPKYALGLKHLLSRPRYVTHPRESVPCSSQDKWTLPRPPHNHKYRKLGETSHPQVPAASSDPYVLSESTFVPTVDHFRMPPIIPYPILSLIQHLLPWALTHLTDYPPINH</sequence>
<comment type="caution">
    <text evidence="2">The sequence shown here is derived from an EMBL/GenBank/DDBJ whole genome shotgun (WGS) entry which is preliminary data.</text>
</comment>
<reference evidence="2 3" key="1">
    <citation type="journal article" date="2018" name="Biotechnol. Adv.">
        <title>Improved genomic resources and new bioinformatic workflow for the carcinogenic parasite Clonorchis sinensis: Biotechnological implications.</title>
        <authorList>
            <person name="Wang D."/>
            <person name="Korhonen P.K."/>
            <person name="Gasser R.B."/>
            <person name="Young N.D."/>
        </authorList>
    </citation>
    <scope>NUCLEOTIDE SEQUENCE [LARGE SCALE GENOMIC DNA]</scope>
    <source>
        <strain evidence="2">Cs-k2</strain>
    </source>
</reference>
<keyword evidence="3" id="KW-1185">Reference proteome</keyword>
<dbReference type="AlphaFoldDB" id="A0A8T1MV36"/>
<dbReference type="Proteomes" id="UP000286415">
    <property type="component" value="Unassembled WGS sequence"/>
</dbReference>